<sequence length="136" mass="14533">MNGRDYARTAGLVITGLGVATLAGVYAYAGVWPLAIGMAASAVLCGEAALYVRELAAERRALAVQLERLARPKDAQARAAADNIAIGWDDLEAACCLQWWASHGTEHGDGCPLDVCTCTYDQRCTRCQRTEPSDTE</sequence>
<feature type="transmembrane region" description="Helical" evidence="1">
    <location>
        <begin position="12"/>
        <end position="29"/>
    </location>
</feature>
<keyword evidence="3" id="KW-1185">Reference proteome</keyword>
<evidence type="ECO:0000256" key="1">
    <source>
        <dbReference type="SAM" id="Phobius"/>
    </source>
</evidence>
<keyword evidence="1" id="KW-0472">Membrane</keyword>
<dbReference type="RefSeq" id="WP_138055107.1">
    <property type="nucleotide sequence ID" value="NZ_VAWE01000001.1"/>
</dbReference>
<evidence type="ECO:0000313" key="2">
    <source>
        <dbReference type="EMBL" id="TLQ45779.1"/>
    </source>
</evidence>
<proteinExistence type="predicted"/>
<name>A0A5R9EA98_9ACTN</name>
<evidence type="ECO:0000313" key="3">
    <source>
        <dbReference type="Proteomes" id="UP000305921"/>
    </source>
</evidence>
<protein>
    <submittedName>
        <fullName evidence="2">Uncharacterized protein</fullName>
    </submittedName>
</protein>
<dbReference type="Proteomes" id="UP000305921">
    <property type="component" value="Unassembled WGS sequence"/>
</dbReference>
<organism evidence="2 3">
    <name type="scientific">Streptomyces marianii</name>
    <dbReference type="NCBI Taxonomy" id="1817406"/>
    <lineage>
        <taxon>Bacteria</taxon>
        <taxon>Bacillati</taxon>
        <taxon>Actinomycetota</taxon>
        <taxon>Actinomycetes</taxon>
        <taxon>Kitasatosporales</taxon>
        <taxon>Streptomycetaceae</taxon>
        <taxon>Streptomyces</taxon>
    </lineage>
</organism>
<accession>A0A5R9EA98</accession>
<keyword evidence="1" id="KW-0812">Transmembrane</keyword>
<dbReference type="AlphaFoldDB" id="A0A5R9EA98"/>
<dbReference type="EMBL" id="VAWE01000001">
    <property type="protein sequence ID" value="TLQ45779.1"/>
    <property type="molecule type" value="Genomic_DNA"/>
</dbReference>
<comment type="caution">
    <text evidence="2">The sequence shown here is derived from an EMBL/GenBank/DDBJ whole genome shotgun (WGS) entry which is preliminary data.</text>
</comment>
<gene>
    <name evidence="2" type="ORF">FEF34_24775</name>
</gene>
<reference evidence="2 3" key="1">
    <citation type="submission" date="2019-05" db="EMBL/GenBank/DDBJ databases">
        <title>Streptomyces marianii sp. nov., a novel marine actinomycete from southern coast of India.</title>
        <authorList>
            <person name="Iniyan A.M."/>
            <person name="Wink J."/>
            <person name="Ramprasad E."/>
            <person name="Ramana C.V."/>
            <person name="Bunk B."/>
            <person name="Sproer C."/>
            <person name="Joseph F.-J.R.S."/>
            <person name="Vincent S.G.P."/>
        </authorList>
    </citation>
    <scope>NUCLEOTIDE SEQUENCE [LARGE SCALE GENOMIC DNA]</scope>
    <source>
        <strain evidence="2 3">ICN19</strain>
    </source>
</reference>
<keyword evidence="1" id="KW-1133">Transmembrane helix</keyword>